<dbReference type="EMBL" id="FNDE01000055">
    <property type="protein sequence ID" value="SDH76505.1"/>
    <property type="molecule type" value="Genomic_DNA"/>
</dbReference>
<sequence length="439" mass="50692">MPETNLFTNEFQKNKEQSISDIRSFLRKAKDMQVVKSTTRIITTPPVLKEENRIELEYVLKKLLEIILTIPDRIFGGDLEQMGRFLGYQPKEIRKILDGTIRFEDKVLSRGDLYQTPDGWKLLELNLGSNVGGMTMAWLNRLMQETPFYNELIKSNDLKYFDPLIFWVNTIRGMLQINSNSLTLAMVESEKVLSSYSHTLQLMAKELQDHTGIQSFVCSQRDLEEGTDGLYFNGRKIDVVYRLFDLGDVEAAPEEYWHIFEALRAKRVQMPMGLEYKILGNKILFAMMSDPQYEPYFSNEELYIIHRYIPWTRLFEEKLISFALHNQRSLVIKPADGYGGIGVLCGWEHREEDWRNTLYSLLKRKEKYIIQEKVTPSTSEVYCSTPEGEIISQEVQLLWGAYLFDKRFAGGILRAKPIGGGSVINLHNGAAIGPIFIHG</sequence>
<dbReference type="GeneID" id="97141183"/>
<reference evidence="3 4" key="1">
    <citation type="submission" date="2016-10" db="EMBL/GenBank/DDBJ databases">
        <authorList>
            <person name="de Groot N.N."/>
        </authorList>
    </citation>
    <scope>NUCLEOTIDE SEQUENCE [LARGE SCALE GENOMIC DNA]</scope>
    <source>
        <strain evidence="3 4">L 420-91</strain>
    </source>
</reference>
<dbReference type="Proteomes" id="UP000198956">
    <property type="component" value="Unassembled WGS sequence"/>
</dbReference>
<dbReference type="EMBL" id="CP080764">
    <property type="protein sequence ID" value="QYY43990.1"/>
    <property type="molecule type" value="Genomic_DNA"/>
</dbReference>
<protein>
    <submittedName>
        <fullName evidence="3">Circularly permuted ATP-grasp type 2</fullName>
    </submittedName>
    <submittedName>
        <fullName evidence="2">Circularly permuted type 2 ATP-grasp protein</fullName>
    </submittedName>
</protein>
<dbReference type="InterPro" id="IPR025841">
    <property type="entry name" value="CP_ATPgrasp_2"/>
</dbReference>
<accession>A0A1G8F2Y4</accession>
<dbReference type="Gene3D" id="3.30.1490.270">
    <property type="match status" value="1"/>
</dbReference>
<organism evidence="3 4">
    <name type="scientific">Aneurinibacillus thermoaerophilus</name>
    <dbReference type="NCBI Taxonomy" id="143495"/>
    <lineage>
        <taxon>Bacteria</taxon>
        <taxon>Bacillati</taxon>
        <taxon>Bacillota</taxon>
        <taxon>Bacilli</taxon>
        <taxon>Bacillales</taxon>
        <taxon>Paenibacillaceae</taxon>
        <taxon>Aneurinibacillus group</taxon>
        <taxon>Aneurinibacillus</taxon>
    </lineage>
</organism>
<feature type="domain" description="Circularly permuted ATP-grasp type 2" evidence="1">
    <location>
        <begin position="235"/>
        <end position="383"/>
    </location>
</feature>
<evidence type="ECO:0000313" key="3">
    <source>
        <dbReference type="EMBL" id="SDH76505.1"/>
    </source>
</evidence>
<reference evidence="2 5" key="2">
    <citation type="submission" date="2021-08" db="EMBL/GenBank/DDBJ databases">
        <title>Complete genome sequence of the strain Aneurinibacillus thermoaerophilus CCM 8960.</title>
        <authorList>
            <person name="Musilova J."/>
            <person name="Kourilova X."/>
            <person name="Pernicova I."/>
            <person name="Bezdicek M."/>
            <person name="Lengerova M."/>
            <person name="Obruca S."/>
            <person name="Sedlar K."/>
        </authorList>
    </citation>
    <scope>NUCLEOTIDE SEQUENCE [LARGE SCALE GENOMIC DNA]</scope>
    <source>
        <strain evidence="2 5">CCM 8960</strain>
    </source>
</reference>
<dbReference type="RefSeq" id="WP_057899167.1">
    <property type="nucleotide sequence ID" value="NZ_CP080764.1"/>
</dbReference>
<evidence type="ECO:0000259" key="1">
    <source>
        <dbReference type="Pfam" id="PF14403"/>
    </source>
</evidence>
<gene>
    <name evidence="2" type="ORF">K3F53_07350</name>
    <name evidence="3" type="ORF">SAMN04489735_10552</name>
</gene>
<dbReference type="AlphaFoldDB" id="A0A1G8F2Y4"/>
<evidence type="ECO:0000313" key="4">
    <source>
        <dbReference type="Proteomes" id="UP000198956"/>
    </source>
</evidence>
<name>A0A1G8F2Y4_ANETH</name>
<keyword evidence="5" id="KW-1185">Reference proteome</keyword>
<evidence type="ECO:0000313" key="2">
    <source>
        <dbReference type="EMBL" id="QYY43990.1"/>
    </source>
</evidence>
<proteinExistence type="predicted"/>
<dbReference type="Proteomes" id="UP000826616">
    <property type="component" value="Chromosome"/>
</dbReference>
<dbReference type="SUPFAM" id="SSF56059">
    <property type="entry name" value="Glutathione synthetase ATP-binding domain-like"/>
    <property type="match status" value="1"/>
</dbReference>
<evidence type="ECO:0000313" key="5">
    <source>
        <dbReference type="Proteomes" id="UP000826616"/>
    </source>
</evidence>
<dbReference type="OrthoDB" id="9765517at2"/>
<dbReference type="Pfam" id="PF14403">
    <property type="entry name" value="CP_ATPgrasp_2"/>
    <property type="match status" value="1"/>
</dbReference>